<dbReference type="SUPFAM" id="SSF47459">
    <property type="entry name" value="HLH, helix-loop-helix DNA-binding domain"/>
    <property type="match status" value="1"/>
</dbReference>
<comment type="subcellular location">
    <subcellularLocation>
        <location evidence="1">Nucleus</location>
    </subcellularLocation>
</comment>
<dbReference type="Gene3D" id="4.10.280.10">
    <property type="entry name" value="Helix-loop-helix DNA-binding domain"/>
    <property type="match status" value="1"/>
</dbReference>
<keyword evidence="3" id="KW-0238">DNA-binding</keyword>
<dbReference type="STRING" id="6669.E9FYT1"/>
<dbReference type="InParanoid" id="E9FYT1"/>
<feature type="region of interest" description="Disordered" evidence="6">
    <location>
        <begin position="1"/>
        <end position="32"/>
    </location>
</feature>
<feature type="compositionally biased region" description="Low complexity" evidence="6">
    <location>
        <begin position="190"/>
        <end position="203"/>
    </location>
</feature>
<dbReference type="AlphaFoldDB" id="E9FYT1"/>
<dbReference type="PhylomeDB" id="E9FYT1"/>
<dbReference type="InterPro" id="IPR036638">
    <property type="entry name" value="HLH_DNA-bd_sf"/>
</dbReference>
<keyword evidence="9" id="KW-1185">Reference proteome</keyword>
<feature type="region of interest" description="Disordered" evidence="6">
    <location>
        <begin position="186"/>
        <end position="238"/>
    </location>
</feature>
<keyword evidence="2" id="KW-0805">Transcription regulation</keyword>
<dbReference type="GO" id="GO:0009952">
    <property type="term" value="P:anterior/posterior pattern specification"/>
    <property type="evidence" value="ECO:0000318"/>
    <property type="project" value="GO_Central"/>
</dbReference>
<evidence type="ECO:0000313" key="8">
    <source>
        <dbReference type="EMBL" id="EFX87720.1"/>
    </source>
</evidence>
<proteinExistence type="predicted"/>
<dbReference type="InterPro" id="IPR050370">
    <property type="entry name" value="HES_HEY"/>
</dbReference>
<dbReference type="EMBL" id="GL732527">
    <property type="protein sequence ID" value="EFX87720.1"/>
    <property type="molecule type" value="Genomic_DNA"/>
</dbReference>
<gene>
    <name evidence="8" type="ORF">DAPPUDRAFT_306420</name>
</gene>
<dbReference type="InterPro" id="IPR003650">
    <property type="entry name" value="Orange_dom"/>
</dbReference>
<feature type="compositionally biased region" description="Polar residues" evidence="6">
    <location>
        <begin position="217"/>
        <end position="231"/>
    </location>
</feature>
<reference evidence="8 9" key="1">
    <citation type="journal article" date="2011" name="Science">
        <title>The ecoresponsive genome of Daphnia pulex.</title>
        <authorList>
            <person name="Colbourne J.K."/>
            <person name="Pfrender M.E."/>
            <person name="Gilbert D."/>
            <person name="Thomas W.K."/>
            <person name="Tucker A."/>
            <person name="Oakley T.H."/>
            <person name="Tokishita S."/>
            <person name="Aerts A."/>
            <person name="Arnold G.J."/>
            <person name="Basu M.K."/>
            <person name="Bauer D.J."/>
            <person name="Caceres C.E."/>
            <person name="Carmel L."/>
            <person name="Casola C."/>
            <person name="Choi J.H."/>
            <person name="Detter J.C."/>
            <person name="Dong Q."/>
            <person name="Dusheyko S."/>
            <person name="Eads B.D."/>
            <person name="Frohlich T."/>
            <person name="Geiler-Samerotte K.A."/>
            <person name="Gerlach D."/>
            <person name="Hatcher P."/>
            <person name="Jogdeo S."/>
            <person name="Krijgsveld J."/>
            <person name="Kriventseva E.V."/>
            <person name="Kultz D."/>
            <person name="Laforsch C."/>
            <person name="Lindquist E."/>
            <person name="Lopez J."/>
            <person name="Manak J.R."/>
            <person name="Muller J."/>
            <person name="Pangilinan J."/>
            <person name="Patwardhan R.P."/>
            <person name="Pitluck S."/>
            <person name="Pritham E.J."/>
            <person name="Rechtsteiner A."/>
            <person name="Rho M."/>
            <person name="Rogozin I.B."/>
            <person name="Sakarya O."/>
            <person name="Salamov A."/>
            <person name="Schaack S."/>
            <person name="Shapiro H."/>
            <person name="Shiga Y."/>
            <person name="Skalitzky C."/>
            <person name="Smith Z."/>
            <person name="Souvorov A."/>
            <person name="Sung W."/>
            <person name="Tang Z."/>
            <person name="Tsuchiya D."/>
            <person name="Tu H."/>
            <person name="Vos H."/>
            <person name="Wang M."/>
            <person name="Wolf Y.I."/>
            <person name="Yamagata H."/>
            <person name="Yamada T."/>
            <person name="Ye Y."/>
            <person name="Shaw J.R."/>
            <person name="Andrews J."/>
            <person name="Crease T.J."/>
            <person name="Tang H."/>
            <person name="Lucas S.M."/>
            <person name="Robertson H.M."/>
            <person name="Bork P."/>
            <person name="Koonin E.V."/>
            <person name="Zdobnov E.M."/>
            <person name="Grigoriev I.V."/>
            <person name="Lynch M."/>
            <person name="Boore J.L."/>
        </authorList>
    </citation>
    <scope>NUCLEOTIDE SEQUENCE [LARGE SCALE GENOMIC DNA]</scope>
</reference>
<evidence type="ECO:0000256" key="4">
    <source>
        <dbReference type="ARBA" id="ARBA00023163"/>
    </source>
</evidence>
<evidence type="ECO:0000256" key="1">
    <source>
        <dbReference type="ARBA" id="ARBA00004123"/>
    </source>
</evidence>
<keyword evidence="4" id="KW-0804">Transcription</keyword>
<sequence>MTAKSDKNLKSSRSDKRRTNKPLMEKRRRARINHSLSVLKSLIIKDEANSSNPASQSSRLEKADILELTVMHLRTLEKEKEEHLQQQKEQSELAGKEGNKIDNDVKSYRLGYQACCHDIGRFLDGPVSDLTKERLMEHLQERKQKIFQPNNNGDPADANLITPTRLSDGRLALIFSSSCSWLSGGMDLQSPSSSSSSSSPSSSFQSNPVPATPPSSPDQQVMLQPSTNSVGSVWRPWF</sequence>
<evidence type="ECO:0000256" key="5">
    <source>
        <dbReference type="ARBA" id="ARBA00023242"/>
    </source>
</evidence>
<dbReference type="Pfam" id="PF07527">
    <property type="entry name" value="Hairy_orange"/>
    <property type="match status" value="1"/>
</dbReference>
<name>E9FYT1_DAPPU</name>
<dbReference type="GO" id="GO:0005634">
    <property type="term" value="C:nucleus"/>
    <property type="evidence" value="ECO:0000318"/>
    <property type="project" value="GO_Central"/>
</dbReference>
<protein>
    <recommendedName>
        <fullName evidence="7">BHLH domain-containing protein</fullName>
    </recommendedName>
</protein>
<dbReference type="PANTHER" id="PTHR10985">
    <property type="entry name" value="BASIC HELIX-LOOP-HELIX TRANSCRIPTION FACTOR, HES-RELATED"/>
    <property type="match status" value="1"/>
</dbReference>
<evidence type="ECO:0000313" key="9">
    <source>
        <dbReference type="Proteomes" id="UP000000305"/>
    </source>
</evidence>
<dbReference type="CDD" id="cd11410">
    <property type="entry name" value="bHLH_O_HES"/>
    <property type="match status" value="1"/>
</dbReference>
<feature type="compositionally biased region" description="Basic and acidic residues" evidence="6">
    <location>
        <begin position="1"/>
        <end position="14"/>
    </location>
</feature>
<dbReference type="GO" id="GO:0006357">
    <property type="term" value="P:regulation of transcription by RNA polymerase II"/>
    <property type="evidence" value="ECO:0000318"/>
    <property type="project" value="GO_Central"/>
</dbReference>
<accession>E9FYT1</accession>
<dbReference type="PROSITE" id="PS50888">
    <property type="entry name" value="BHLH"/>
    <property type="match status" value="1"/>
</dbReference>
<evidence type="ECO:0000256" key="2">
    <source>
        <dbReference type="ARBA" id="ARBA00023015"/>
    </source>
</evidence>
<dbReference type="GO" id="GO:0000978">
    <property type="term" value="F:RNA polymerase II cis-regulatory region sequence-specific DNA binding"/>
    <property type="evidence" value="ECO:0000318"/>
    <property type="project" value="GO_Central"/>
</dbReference>
<dbReference type="Proteomes" id="UP000000305">
    <property type="component" value="Unassembled WGS sequence"/>
</dbReference>
<dbReference type="SMART" id="SM00353">
    <property type="entry name" value="HLH"/>
    <property type="match status" value="1"/>
</dbReference>
<dbReference type="SUPFAM" id="SSF158457">
    <property type="entry name" value="Orange domain-like"/>
    <property type="match status" value="1"/>
</dbReference>
<dbReference type="KEGG" id="dpx:DAPPUDRAFT_306420"/>
<dbReference type="OrthoDB" id="6085656at2759"/>
<dbReference type="HOGENOM" id="CLU_068550_2_2_1"/>
<feature type="region of interest" description="Disordered" evidence="6">
    <location>
        <begin position="79"/>
        <end position="98"/>
    </location>
</feature>
<dbReference type="InterPro" id="IPR011598">
    <property type="entry name" value="bHLH_dom"/>
</dbReference>
<dbReference type="OMA" id="ACCHDIG"/>
<organism evidence="8 9">
    <name type="scientific">Daphnia pulex</name>
    <name type="common">Water flea</name>
    <dbReference type="NCBI Taxonomy" id="6669"/>
    <lineage>
        <taxon>Eukaryota</taxon>
        <taxon>Metazoa</taxon>
        <taxon>Ecdysozoa</taxon>
        <taxon>Arthropoda</taxon>
        <taxon>Crustacea</taxon>
        <taxon>Branchiopoda</taxon>
        <taxon>Diplostraca</taxon>
        <taxon>Cladocera</taxon>
        <taxon>Anomopoda</taxon>
        <taxon>Daphniidae</taxon>
        <taxon>Daphnia</taxon>
    </lineage>
</organism>
<dbReference type="Pfam" id="PF00010">
    <property type="entry name" value="HLH"/>
    <property type="match status" value="1"/>
</dbReference>
<dbReference type="eggNOG" id="KOG4304">
    <property type="taxonomic scope" value="Eukaryota"/>
</dbReference>
<keyword evidence="5" id="KW-0539">Nucleus</keyword>
<evidence type="ECO:0000256" key="3">
    <source>
        <dbReference type="ARBA" id="ARBA00023125"/>
    </source>
</evidence>
<evidence type="ECO:0000259" key="7">
    <source>
        <dbReference type="PROSITE" id="PS50888"/>
    </source>
</evidence>
<dbReference type="GO" id="GO:0050767">
    <property type="term" value="P:regulation of neurogenesis"/>
    <property type="evidence" value="ECO:0000318"/>
    <property type="project" value="GO_Central"/>
</dbReference>
<dbReference type="GO" id="GO:0046983">
    <property type="term" value="F:protein dimerization activity"/>
    <property type="evidence" value="ECO:0007669"/>
    <property type="project" value="InterPro"/>
</dbReference>
<feature type="domain" description="BHLH" evidence="7">
    <location>
        <begin position="16"/>
        <end position="76"/>
    </location>
</feature>
<feature type="compositionally biased region" description="Basic residues" evidence="6">
    <location>
        <begin position="15"/>
        <end position="32"/>
    </location>
</feature>
<evidence type="ECO:0000256" key="6">
    <source>
        <dbReference type="SAM" id="MobiDB-lite"/>
    </source>
</evidence>
<dbReference type="GO" id="GO:0000981">
    <property type="term" value="F:DNA-binding transcription factor activity, RNA polymerase II-specific"/>
    <property type="evidence" value="ECO:0000318"/>
    <property type="project" value="GO_Central"/>
</dbReference>